<dbReference type="AlphaFoldDB" id="A0A517WET4"/>
<dbReference type="GO" id="GO:0022857">
    <property type="term" value="F:transmembrane transporter activity"/>
    <property type="evidence" value="ECO:0007669"/>
    <property type="project" value="InterPro"/>
</dbReference>
<keyword evidence="3 6" id="KW-0812">Transmembrane</keyword>
<dbReference type="EMBL" id="CP036347">
    <property type="protein sequence ID" value="QDU03767.1"/>
    <property type="molecule type" value="Genomic_DNA"/>
</dbReference>
<proteinExistence type="inferred from homology"/>
<dbReference type="SUPFAM" id="SSF103473">
    <property type="entry name" value="MFS general substrate transporter"/>
    <property type="match status" value="1"/>
</dbReference>
<evidence type="ECO:0000313" key="8">
    <source>
        <dbReference type="EMBL" id="QDU03767.1"/>
    </source>
</evidence>
<evidence type="ECO:0000256" key="1">
    <source>
        <dbReference type="ARBA" id="ARBA00004141"/>
    </source>
</evidence>
<dbReference type="PANTHER" id="PTHR11654">
    <property type="entry name" value="OLIGOPEPTIDE TRANSPORTER-RELATED"/>
    <property type="match status" value="1"/>
</dbReference>
<evidence type="ECO:0000256" key="2">
    <source>
        <dbReference type="ARBA" id="ARBA00005982"/>
    </source>
</evidence>
<name>A0A517WET4_9PLAN</name>
<feature type="transmembrane region" description="Helical" evidence="7">
    <location>
        <begin position="320"/>
        <end position="341"/>
    </location>
</feature>
<evidence type="ECO:0000256" key="6">
    <source>
        <dbReference type="RuleBase" id="RU003755"/>
    </source>
</evidence>
<comment type="similarity">
    <text evidence="2 6">Belongs to the major facilitator superfamily. Proton-dependent oligopeptide transporter (POT/PTR) (TC 2.A.17) family.</text>
</comment>
<dbReference type="Proteomes" id="UP000320722">
    <property type="component" value="Chromosome"/>
</dbReference>
<feature type="transmembrane region" description="Helical" evidence="7">
    <location>
        <begin position="118"/>
        <end position="137"/>
    </location>
</feature>
<feature type="transmembrane region" description="Helical" evidence="7">
    <location>
        <begin position="70"/>
        <end position="89"/>
    </location>
</feature>
<dbReference type="GO" id="GO:0006857">
    <property type="term" value="P:oligopeptide transport"/>
    <property type="evidence" value="ECO:0007669"/>
    <property type="project" value="InterPro"/>
</dbReference>
<evidence type="ECO:0000256" key="4">
    <source>
        <dbReference type="ARBA" id="ARBA00022989"/>
    </source>
</evidence>
<dbReference type="InterPro" id="IPR036259">
    <property type="entry name" value="MFS_trans_sf"/>
</dbReference>
<feature type="transmembrane region" description="Helical" evidence="7">
    <location>
        <begin position="32"/>
        <end position="50"/>
    </location>
</feature>
<feature type="transmembrane region" description="Helical" evidence="7">
    <location>
        <begin position="229"/>
        <end position="251"/>
    </location>
</feature>
<keyword evidence="4 7" id="KW-1133">Transmembrane helix</keyword>
<evidence type="ECO:0000256" key="5">
    <source>
        <dbReference type="ARBA" id="ARBA00023136"/>
    </source>
</evidence>
<feature type="transmembrane region" description="Helical" evidence="7">
    <location>
        <begin position="287"/>
        <end position="308"/>
    </location>
</feature>
<reference evidence="8 9" key="1">
    <citation type="submission" date="2019-02" db="EMBL/GenBank/DDBJ databases">
        <title>Deep-cultivation of Planctomycetes and their phenomic and genomic characterization uncovers novel biology.</title>
        <authorList>
            <person name="Wiegand S."/>
            <person name="Jogler M."/>
            <person name="Boedeker C."/>
            <person name="Pinto D."/>
            <person name="Vollmers J."/>
            <person name="Rivas-Marin E."/>
            <person name="Kohn T."/>
            <person name="Peeters S.H."/>
            <person name="Heuer A."/>
            <person name="Rast P."/>
            <person name="Oberbeckmann S."/>
            <person name="Bunk B."/>
            <person name="Jeske O."/>
            <person name="Meyerdierks A."/>
            <person name="Storesund J.E."/>
            <person name="Kallscheuer N."/>
            <person name="Luecker S."/>
            <person name="Lage O.M."/>
            <person name="Pohl T."/>
            <person name="Merkel B.J."/>
            <person name="Hornburger P."/>
            <person name="Mueller R.-W."/>
            <person name="Bruemmer F."/>
            <person name="Labrenz M."/>
            <person name="Spormann A.M."/>
            <person name="Op den Camp H."/>
            <person name="Overmann J."/>
            <person name="Amann R."/>
            <person name="Jetten M.S.M."/>
            <person name="Mascher T."/>
            <person name="Medema M.H."/>
            <person name="Devos D.P."/>
            <person name="Kaster A.-K."/>
            <person name="Ovreas L."/>
            <person name="Rohde M."/>
            <person name="Galperin M.Y."/>
            <person name="Jogler C."/>
        </authorList>
    </citation>
    <scope>NUCLEOTIDE SEQUENCE [LARGE SCALE GENOMIC DNA]</scope>
    <source>
        <strain evidence="8 9">V6</strain>
    </source>
</reference>
<dbReference type="Pfam" id="PF00854">
    <property type="entry name" value="PTR2"/>
    <property type="match status" value="2"/>
</dbReference>
<comment type="subcellular location">
    <subcellularLocation>
        <location evidence="1 6">Membrane</location>
        <topology evidence="1 6">Multi-pass membrane protein</topology>
    </subcellularLocation>
</comment>
<feature type="transmembrane region" description="Helical" evidence="7">
    <location>
        <begin position="424"/>
        <end position="443"/>
    </location>
</feature>
<feature type="transmembrane region" description="Helical" evidence="7">
    <location>
        <begin position="185"/>
        <end position="204"/>
    </location>
</feature>
<sequence>MTSPTYKTAPVPSPKMPTGIPYIVGNEAAERFSFYGMRGILVVFMTQYMLNASGKADHMSGTEATAIFHYFVASAYFFPLLGSILSDVFLGKYKTIMLLSIVYCLGHLALAIDETRMGLFLGLTLIAIGSGGIKPCVSAHVGDQFGKQNQHLLSKIFGWFYIAINLGAFVSSLLIPEILKEYGPHYAFGLPGVLMLIATILFWLGRNQFVHIPPSGWEKFRTETLGKEGIQAILNLSVLFYVFVPIFWSLFDQTGSTWVLQATQMKPFSISVFIIGEFEVKAAQIQAFNPFFILVLVPTFNYVVYPLIDKVFTLTPLRKISIGFFLTAASFAIVALIQIAIDRSPDNPPNMLWQAVPYLVLTAGEVMISITCLEFAYTQAPTSMKSFIMSLYLLSVTVGNLLTSGVNEFIMIDEKTSRLQGADYFWFFSGLMLVAAILFVFVARFYKGKTYIQDDGSDEARAEEEGIH</sequence>
<feature type="transmembrane region" description="Helical" evidence="7">
    <location>
        <begin position="356"/>
        <end position="377"/>
    </location>
</feature>
<feature type="transmembrane region" description="Helical" evidence="7">
    <location>
        <begin position="158"/>
        <end position="179"/>
    </location>
</feature>
<feature type="transmembrane region" description="Helical" evidence="7">
    <location>
        <begin position="96"/>
        <end position="112"/>
    </location>
</feature>
<evidence type="ECO:0000313" key="9">
    <source>
        <dbReference type="Proteomes" id="UP000320722"/>
    </source>
</evidence>
<keyword evidence="6" id="KW-0813">Transport</keyword>
<dbReference type="Gene3D" id="1.20.1250.20">
    <property type="entry name" value="MFS general substrate transporter like domains"/>
    <property type="match status" value="2"/>
</dbReference>
<organism evidence="8 9">
    <name type="scientific">Gimesia chilikensis</name>
    <dbReference type="NCBI Taxonomy" id="2605989"/>
    <lineage>
        <taxon>Bacteria</taxon>
        <taxon>Pseudomonadati</taxon>
        <taxon>Planctomycetota</taxon>
        <taxon>Planctomycetia</taxon>
        <taxon>Planctomycetales</taxon>
        <taxon>Planctomycetaceae</taxon>
        <taxon>Gimesia</taxon>
    </lineage>
</organism>
<evidence type="ECO:0000256" key="7">
    <source>
        <dbReference type="SAM" id="Phobius"/>
    </source>
</evidence>
<keyword evidence="5 7" id="KW-0472">Membrane</keyword>
<dbReference type="InterPro" id="IPR000109">
    <property type="entry name" value="POT_fam"/>
</dbReference>
<protein>
    <submittedName>
        <fullName evidence="8">Di-/tripeptide transporter</fullName>
    </submittedName>
</protein>
<dbReference type="RefSeq" id="WP_145041597.1">
    <property type="nucleotide sequence ID" value="NZ_CP036347.1"/>
</dbReference>
<dbReference type="CDD" id="cd17347">
    <property type="entry name" value="MFS_SLC15A1_2_like"/>
    <property type="match status" value="1"/>
</dbReference>
<gene>
    <name evidence="8" type="primary">dtpT</name>
    <name evidence="8" type="ORF">V6x_34900</name>
</gene>
<feature type="transmembrane region" description="Helical" evidence="7">
    <location>
        <begin position="389"/>
        <end position="412"/>
    </location>
</feature>
<dbReference type="PROSITE" id="PS01022">
    <property type="entry name" value="PTR2_1"/>
    <property type="match status" value="1"/>
</dbReference>
<dbReference type="GO" id="GO:0016020">
    <property type="term" value="C:membrane"/>
    <property type="evidence" value="ECO:0007669"/>
    <property type="project" value="UniProtKB-SubCell"/>
</dbReference>
<accession>A0A517WET4</accession>
<dbReference type="PROSITE" id="PS01023">
    <property type="entry name" value="PTR2_2"/>
    <property type="match status" value="1"/>
</dbReference>
<dbReference type="InterPro" id="IPR018456">
    <property type="entry name" value="PTR2_symporter_CS"/>
</dbReference>
<evidence type="ECO:0000256" key="3">
    <source>
        <dbReference type="ARBA" id="ARBA00022692"/>
    </source>
</evidence>